<dbReference type="GO" id="GO:0009360">
    <property type="term" value="C:DNA polymerase III complex"/>
    <property type="evidence" value="ECO:0007669"/>
    <property type="project" value="InterPro"/>
</dbReference>
<feature type="domain" description="DNA polymerase III delta N-terminal" evidence="9">
    <location>
        <begin position="29"/>
        <end position="152"/>
    </location>
</feature>
<dbReference type="Proteomes" id="UP000051296">
    <property type="component" value="Unassembled WGS sequence"/>
</dbReference>
<dbReference type="STRING" id="1123500.GCA_000420365_00018"/>
<evidence type="ECO:0000313" key="11">
    <source>
        <dbReference type="EMBL" id="KRN33678.1"/>
    </source>
</evidence>
<accession>A0A0R2G0B4</accession>
<comment type="similarity">
    <text evidence="7">Belongs to the DNA polymerase HolA subunit family.</text>
</comment>
<protein>
    <recommendedName>
        <fullName evidence="2">DNA polymerase III subunit delta</fullName>
        <ecNumber evidence="1">2.7.7.7</ecNumber>
    </recommendedName>
</protein>
<evidence type="ECO:0000313" key="12">
    <source>
        <dbReference type="Proteomes" id="UP000051296"/>
    </source>
</evidence>
<evidence type="ECO:0000256" key="6">
    <source>
        <dbReference type="ARBA" id="ARBA00022932"/>
    </source>
</evidence>
<feature type="domain" description="DNA polymerase III delta subunit-like C-terminal" evidence="10">
    <location>
        <begin position="227"/>
        <end position="343"/>
    </location>
</feature>
<dbReference type="InterPro" id="IPR048466">
    <property type="entry name" value="DNA_pol3_delta-like_C"/>
</dbReference>
<keyword evidence="4" id="KW-0548">Nucleotidyltransferase</keyword>
<name>A0A0R2G0B4_9LACO</name>
<dbReference type="Gene3D" id="3.40.50.300">
    <property type="entry name" value="P-loop containing nucleotide triphosphate hydrolases"/>
    <property type="match status" value="1"/>
</dbReference>
<dbReference type="PANTHER" id="PTHR34388">
    <property type="entry name" value="DNA POLYMERASE III SUBUNIT DELTA"/>
    <property type="match status" value="1"/>
</dbReference>
<keyword evidence="12" id="KW-1185">Reference proteome</keyword>
<evidence type="ECO:0000259" key="9">
    <source>
        <dbReference type="Pfam" id="PF06144"/>
    </source>
</evidence>
<gene>
    <name evidence="11" type="ORF">IV68_GL000486</name>
</gene>
<dbReference type="SUPFAM" id="SSF52540">
    <property type="entry name" value="P-loop containing nucleoside triphosphate hydrolases"/>
    <property type="match status" value="1"/>
</dbReference>
<dbReference type="InterPro" id="IPR005790">
    <property type="entry name" value="DNA_polIII_delta"/>
</dbReference>
<evidence type="ECO:0000256" key="1">
    <source>
        <dbReference type="ARBA" id="ARBA00012417"/>
    </source>
</evidence>
<dbReference type="Gene3D" id="1.10.8.60">
    <property type="match status" value="1"/>
</dbReference>
<dbReference type="Pfam" id="PF06144">
    <property type="entry name" value="DNA_pol3_delta"/>
    <property type="match status" value="1"/>
</dbReference>
<sequence>MQGKDYEIMPLSVAQLEEQLQQHQLAPVYLIQGQDHYLLKQVRQAFLSLIDPADRTLNFAQYDMREAPLATALDDARNVPFFGTYRLVMIDDAYFLTGETQHSKPNHDLSQLLEYLSHPEPQTLLVLFAPYEKLDSRKKVTKQLKERAVYVPFGKLTERDLRQFVQARLDKQGYNMSMEAQTALLNLTNFSLTQIMAELTKLMLYAEQSHTIDLQTVRDLVTKTLSQNVFDLIDQLLKQHLRQAVELYHELLINGEEPLRIQAAILSQFRLLVQVKASTLSEQGLAKALKVHPYRIKLAKQTVRRYRYATLGRAYLGLIRLEEQLKSTQRDPELLFELFILRYQATVRE</sequence>
<dbReference type="Pfam" id="PF21694">
    <property type="entry name" value="DNA_pol3_delta_C"/>
    <property type="match status" value="1"/>
</dbReference>
<proteinExistence type="inferred from homology"/>
<dbReference type="EC" id="2.7.7.7" evidence="1"/>
<evidence type="ECO:0000256" key="4">
    <source>
        <dbReference type="ARBA" id="ARBA00022695"/>
    </source>
</evidence>
<evidence type="ECO:0000256" key="7">
    <source>
        <dbReference type="ARBA" id="ARBA00034754"/>
    </source>
</evidence>
<organism evidence="11 12">
    <name type="scientific">Weissella halotolerans DSM 20190</name>
    <dbReference type="NCBI Taxonomy" id="1123500"/>
    <lineage>
        <taxon>Bacteria</taxon>
        <taxon>Bacillati</taxon>
        <taxon>Bacillota</taxon>
        <taxon>Bacilli</taxon>
        <taxon>Lactobacillales</taxon>
        <taxon>Lactobacillaceae</taxon>
        <taxon>Weissella</taxon>
    </lineage>
</organism>
<dbReference type="Gene3D" id="1.20.272.10">
    <property type="match status" value="1"/>
</dbReference>
<dbReference type="RefSeq" id="WP_022790821.1">
    <property type="nucleotide sequence ID" value="NZ_JQAX01000001.1"/>
</dbReference>
<comment type="catalytic activity">
    <reaction evidence="8">
        <text>DNA(n) + a 2'-deoxyribonucleoside 5'-triphosphate = DNA(n+1) + diphosphate</text>
        <dbReference type="Rhea" id="RHEA:22508"/>
        <dbReference type="Rhea" id="RHEA-COMP:17339"/>
        <dbReference type="Rhea" id="RHEA-COMP:17340"/>
        <dbReference type="ChEBI" id="CHEBI:33019"/>
        <dbReference type="ChEBI" id="CHEBI:61560"/>
        <dbReference type="ChEBI" id="CHEBI:173112"/>
        <dbReference type="EC" id="2.7.7.7"/>
    </reaction>
</comment>
<evidence type="ECO:0000256" key="2">
    <source>
        <dbReference type="ARBA" id="ARBA00017703"/>
    </source>
</evidence>
<dbReference type="PATRIC" id="fig|1123500.6.peg.487"/>
<evidence type="ECO:0000256" key="8">
    <source>
        <dbReference type="ARBA" id="ARBA00049244"/>
    </source>
</evidence>
<dbReference type="FunCoup" id="A0A0R2G0B4">
    <property type="interactions" value="92"/>
</dbReference>
<evidence type="ECO:0000256" key="5">
    <source>
        <dbReference type="ARBA" id="ARBA00022705"/>
    </source>
</evidence>
<dbReference type="GO" id="GO:0003677">
    <property type="term" value="F:DNA binding"/>
    <property type="evidence" value="ECO:0007669"/>
    <property type="project" value="InterPro"/>
</dbReference>
<dbReference type="NCBIfam" id="TIGR01128">
    <property type="entry name" value="holA"/>
    <property type="match status" value="1"/>
</dbReference>
<dbReference type="InterPro" id="IPR008921">
    <property type="entry name" value="DNA_pol3_clamp-load_cplx_C"/>
</dbReference>
<dbReference type="InterPro" id="IPR010372">
    <property type="entry name" value="DNA_pol3_delta_N"/>
</dbReference>
<keyword evidence="5" id="KW-0235">DNA replication</keyword>
<keyword evidence="3" id="KW-0808">Transferase</keyword>
<dbReference type="GO" id="GO:0003887">
    <property type="term" value="F:DNA-directed DNA polymerase activity"/>
    <property type="evidence" value="ECO:0007669"/>
    <property type="project" value="UniProtKB-KW"/>
</dbReference>
<dbReference type="SUPFAM" id="SSF48019">
    <property type="entry name" value="post-AAA+ oligomerization domain-like"/>
    <property type="match status" value="1"/>
</dbReference>
<dbReference type="GO" id="GO:0006261">
    <property type="term" value="P:DNA-templated DNA replication"/>
    <property type="evidence" value="ECO:0007669"/>
    <property type="project" value="TreeGrafter"/>
</dbReference>
<dbReference type="EMBL" id="JQAX01000001">
    <property type="protein sequence ID" value="KRN33678.1"/>
    <property type="molecule type" value="Genomic_DNA"/>
</dbReference>
<dbReference type="InterPro" id="IPR027417">
    <property type="entry name" value="P-loop_NTPase"/>
</dbReference>
<reference evidence="11 12" key="1">
    <citation type="journal article" date="2015" name="Genome Announc.">
        <title>Expanding the biotechnology potential of lactobacilli through comparative genomics of 213 strains and associated genera.</title>
        <authorList>
            <person name="Sun Z."/>
            <person name="Harris H.M."/>
            <person name="McCann A."/>
            <person name="Guo C."/>
            <person name="Argimon S."/>
            <person name="Zhang W."/>
            <person name="Yang X."/>
            <person name="Jeffery I.B."/>
            <person name="Cooney J.C."/>
            <person name="Kagawa T.F."/>
            <person name="Liu W."/>
            <person name="Song Y."/>
            <person name="Salvetti E."/>
            <person name="Wrobel A."/>
            <person name="Rasinkangas P."/>
            <person name="Parkhill J."/>
            <person name="Rea M.C."/>
            <person name="O'Sullivan O."/>
            <person name="Ritari J."/>
            <person name="Douillard F.P."/>
            <person name="Paul Ross R."/>
            <person name="Yang R."/>
            <person name="Briner A.E."/>
            <person name="Felis G.E."/>
            <person name="de Vos W.M."/>
            <person name="Barrangou R."/>
            <person name="Klaenhammer T.R."/>
            <person name="Caufield P.W."/>
            <person name="Cui Y."/>
            <person name="Zhang H."/>
            <person name="O'Toole P.W."/>
        </authorList>
    </citation>
    <scope>NUCLEOTIDE SEQUENCE [LARGE SCALE GENOMIC DNA]</scope>
    <source>
        <strain evidence="11 12">DSM 20190</strain>
    </source>
</reference>
<comment type="caution">
    <text evidence="11">The sequence shown here is derived from an EMBL/GenBank/DDBJ whole genome shotgun (WGS) entry which is preliminary data.</text>
</comment>
<dbReference type="PANTHER" id="PTHR34388:SF1">
    <property type="entry name" value="DNA POLYMERASE III SUBUNIT DELTA"/>
    <property type="match status" value="1"/>
</dbReference>
<evidence type="ECO:0000256" key="3">
    <source>
        <dbReference type="ARBA" id="ARBA00022679"/>
    </source>
</evidence>
<keyword evidence="6" id="KW-0239">DNA-directed DNA polymerase</keyword>
<dbReference type="AlphaFoldDB" id="A0A0R2G0B4"/>
<dbReference type="eggNOG" id="COG1466">
    <property type="taxonomic scope" value="Bacteria"/>
</dbReference>
<dbReference type="InParanoid" id="A0A0R2G0B4"/>
<evidence type="ECO:0000259" key="10">
    <source>
        <dbReference type="Pfam" id="PF21694"/>
    </source>
</evidence>